<accession>A0ABY5ITP2</accession>
<keyword evidence="2" id="KW-1185">Reference proteome</keyword>
<organism evidence="1 2">
    <name type="scientific">Flavobacterium cerinum</name>
    <dbReference type="NCBI Taxonomy" id="2502784"/>
    <lineage>
        <taxon>Bacteria</taxon>
        <taxon>Pseudomonadati</taxon>
        <taxon>Bacteroidota</taxon>
        <taxon>Flavobacteriia</taxon>
        <taxon>Flavobacteriales</taxon>
        <taxon>Flavobacteriaceae</taxon>
        <taxon>Flavobacterium</taxon>
    </lineage>
</organism>
<proteinExistence type="predicted"/>
<dbReference type="EMBL" id="CP101751">
    <property type="protein sequence ID" value="UUC44734.1"/>
    <property type="molecule type" value="Genomic_DNA"/>
</dbReference>
<evidence type="ECO:0000313" key="1">
    <source>
        <dbReference type="EMBL" id="UUC44734.1"/>
    </source>
</evidence>
<gene>
    <name evidence="1" type="ORF">NOX80_13975</name>
</gene>
<reference evidence="1" key="1">
    <citation type="submission" date="2022-07" db="EMBL/GenBank/DDBJ databases">
        <title>Isolation, identification, and degradation of a PFOSA degrading strain from sewage treatment plant.</title>
        <authorList>
            <person name="Zhang L."/>
            <person name="Huo Y."/>
        </authorList>
    </citation>
    <scope>NUCLEOTIDE SEQUENCE</scope>
    <source>
        <strain evidence="1">C1</strain>
    </source>
</reference>
<name>A0ABY5ITP2_9FLAO</name>
<evidence type="ECO:0000313" key="2">
    <source>
        <dbReference type="Proteomes" id="UP001059844"/>
    </source>
</evidence>
<evidence type="ECO:0008006" key="3">
    <source>
        <dbReference type="Google" id="ProtNLM"/>
    </source>
</evidence>
<sequence length="155" mass="17819">MPNNPLCWHKGKGEEDLRDFGLMMLESRYESAVAVGEAFNKEGKTDIILKSDNGSNLFVAECKVWHGAVQFHEAIDQLFGYLTWRDTKSTLIFFVRNADFTSVLAKIKEEAQKHPLFMEYVGDRAETNFSFNFKHKEDGERVIKIEIMAFSFPAN</sequence>
<dbReference type="Proteomes" id="UP001059844">
    <property type="component" value="Chromosome"/>
</dbReference>
<protein>
    <recommendedName>
        <fullName evidence="3">Restriction endonuclease type IV Mrr domain-containing protein</fullName>
    </recommendedName>
</protein>
<dbReference type="RefSeq" id="WP_256550417.1">
    <property type="nucleotide sequence ID" value="NZ_CP101751.1"/>
</dbReference>